<keyword evidence="7" id="KW-0812">Transmembrane</keyword>
<evidence type="ECO:0000256" key="1">
    <source>
        <dbReference type="ARBA" id="ARBA00001947"/>
    </source>
</evidence>
<organism evidence="8 9">
    <name type="scientific">Dysosmobacter segnis</name>
    <dbReference type="NCBI Taxonomy" id="2763042"/>
    <lineage>
        <taxon>Bacteria</taxon>
        <taxon>Bacillati</taxon>
        <taxon>Bacillota</taxon>
        <taxon>Clostridia</taxon>
        <taxon>Eubacteriales</taxon>
        <taxon>Oscillospiraceae</taxon>
        <taxon>Dysosmobacter</taxon>
    </lineage>
</organism>
<gene>
    <name evidence="8" type="ORF">H8Z83_03060</name>
</gene>
<evidence type="ECO:0000256" key="4">
    <source>
        <dbReference type="ARBA" id="ARBA00022801"/>
    </source>
</evidence>
<dbReference type="PANTHER" id="PTHR39188:SF3">
    <property type="entry name" value="STAGE IV SPORULATION PROTEIN FB"/>
    <property type="match status" value="1"/>
</dbReference>
<evidence type="ECO:0000313" key="9">
    <source>
        <dbReference type="Proteomes" id="UP000620327"/>
    </source>
</evidence>
<evidence type="ECO:0000256" key="2">
    <source>
        <dbReference type="ARBA" id="ARBA00007931"/>
    </source>
</evidence>
<evidence type="ECO:0000256" key="3">
    <source>
        <dbReference type="ARBA" id="ARBA00022670"/>
    </source>
</evidence>
<dbReference type="Proteomes" id="UP000620327">
    <property type="component" value="Unassembled WGS sequence"/>
</dbReference>
<dbReference type="PANTHER" id="PTHR39188">
    <property type="entry name" value="MEMBRANE-ASSOCIATED ZINC METALLOPROTEASE M50B"/>
    <property type="match status" value="1"/>
</dbReference>
<comment type="cofactor">
    <cofactor evidence="1">
        <name>Zn(2+)</name>
        <dbReference type="ChEBI" id="CHEBI:29105"/>
    </cofactor>
</comment>
<comment type="caution">
    <text evidence="8">The sequence shown here is derived from an EMBL/GenBank/DDBJ whole genome shotgun (WGS) entry which is preliminary data.</text>
</comment>
<sequence>MWKPPECTVSGGFFLLVGWFALCCGWQMALTVLGAAAWHEFGHLLALRLCGGEARRLRVGMLGAVIEVRGAMGYGQELASALAGPLANLLAAAVLGRMGCTTAAGANGVLCAFNLLPVRPLDGGRALYLLLAWLAGPGTAEWGCRWVGISTALAAASGTAWLVWRTEGSLWLLPAIVGLLTAGAGWRDDR</sequence>
<feature type="transmembrane region" description="Helical" evidence="7">
    <location>
        <begin position="170"/>
        <end position="186"/>
    </location>
</feature>
<keyword evidence="7" id="KW-0472">Membrane</keyword>
<keyword evidence="5" id="KW-0862">Zinc</keyword>
<dbReference type="RefSeq" id="WP_187013701.1">
    <property type="nucleotide sequence ID" value="NZ_JACOQI010000002.1"/>
</dbReference>
<feature type="transmembrane region" description="Helical" evidence="7">
    <location>
        <begin position="12"/>
        <end position="38"/>
    </location>
</feature>
<evidence type="ECO:0000313" key="8">
    <source>
        <dbReference type="EMBL" id="MBC5769325.1"/>
    </source>
</evidence>
<comment type="similarity">
    <text evidence="2">Belongs to the peptidase M50B family.</text>
</comment>
<name>A0A923S666_9FIRM</name>
<dbReference type="GO" id="GO:0006508">
    <property type="term" value="P:proteolysis"/>
    <property type="evidence" value="ECO:0007669"/>
    <property type="project" value="UniProtKB-KW"/>
</dbReference>
<keyword evidence="3" id="KW-0645">Protease</keyword>
<evidence type="ECO:0000256" key="5">
    <source>
        <dbReference type="ARBA" id="ARBA00022833"/>
    </source>
</evidence>
<evidence type="ECO:0008006" key="10">
    <source>
        <dbReference type="Google" id="ProtNLM"/>
    </source>
</evidence>
<dbReference type="AlphaFoldDB" id="A0A923S666"/>
<keyword evidence="6" id="KW-0482">Metalloprotease</keyword>
<evidence type="ECO:0000256" key="6">
    <source>
        <dbReference type="ARBA" id="ARBA00023049"/>
    </source>
</evidence>
<keyword evidence="9" id="KW-1185">Reference proteome</keyword>
<accession>A0A923S666</accession>
<evidence type="ECO:0000256" key="7">
    <source>
        <dbReference type="SAM" id="Phobius"/>
    </source>
</evidence>
<keyword evidence="7" id="KW-1133">Transmembrane helix</keyword>
<keyword evidence="4" id="KW-0378">Hydrolase</keyword>
<dbReference type="EMBL" id="JACOQI010000002">
    <property type="protein sequence ID" value="MBC5769325.1"/>
    <property type="molecule type" value="Genomic_DNA"/>
</dbReference>
<proteinExistence type="inferred from homology"/>
<dbReference type="GO" id="GO:0008237">
    <property type="term" value="F:metallopeptidase activity"/>
    <property type="evidence" value="ECO:0007669"/>
    <property type="project" value="UniProtKB-KW"/>
</dbReference>
<protein>
    <recommendedName>
        <fullName evidence="10">Peptidase M50</fullName>
    </recommendedName>
</protein>
<reference evidence="8" key="1">
    <citation type="submission" date="2020-08" db="EMBL/GenBank/DDBJ databases">
        <title>Genome public.</title>
        <authorList>
            <person name="Liu C."/>
            <person name="Sun Q."/>
        </authorList>
    </citation>
    <scope>NUCLEOTIDE SEQUENCE</scope>
    <source>
        <strain evidence="8">BX15</strain>
    </source>
</reference>